<organism evidence="8 9">
    <name type="scientific">Marssonina brunnea f. sp. multigermtubi (strain MB_m1)</name>
    <name type="common">Marssonina leaf spot fungus</name>
    <dbReference type="NCBI Taxonomy" id="1072389"/>
    <lineage>
        <taxon>Eukaryota</taxon>
        <taxon>Fungi</taxon>
        <taxon>Dikarya</taxon>
        <taxon>Ascomycota</taxon>
        <taxon>Pezizomycotina</taxon>
        <taxon>Leotiomycetes</taxon>
        <taxon>Helotiales</taxon>
        <taxon>Drepanopezizaceae</taxon>
        <taxon>Drepanopeziza</taxon>
    </lineage>
</organism>
<evidence type="ECO:0000256" key="6">
    <source>
        <dbReference type="RuleBase" id="RU361277"/>
    </source>
</evidence>
<dbReference type="InterPro" id="IPR013149">
    <property type="entry name" value="ADH-like_C"/>
</dbReference>
<keyword evidence="4 6" id="KW-0862">Zinc</keyword>
<feature type="domain" description="Enoyl reductase (ER)" evidence="7">
    <location>
        <begin position="12"/>
        <end position="376"/>
    </location>
</feature>
<proteinExistence type="inferred from homology"/>
<dbReference type="Gene3D" id="3.40.50.720">
    <property type="entry name" value="NAD(P)-binding Rossmann-like Domain"/>
    <property type="match status" value="1"/>
</dbReference>
<dbReference type="PANTHER" id="PTHR43161:SF23">
    <property type="entry name" value="(R,R)-BUTANEDIOL DEHYDROGENASE-RELATED"/>
    <property type="match status" value="1"/>
</dbReference>
<dbReference type="SMART" id="SM00829">
    <property type="entry name" value="PKS_ER"/>
    <property type="match status" value="1"/>
</dbReference>
<dbReference type="SUPFAM" id="SSF50129">
    <property type="entry name" value="GroES-like"/>
    <property type="match status" value="1"/>
</dbReference>
<dbReference type="AlphaFoldDB" id="K1WX57"/>
<evidence type="ECO:0000256" key="3">
    <source>
        <dbReference type="ARBA" id="ARBA00022723"/>
    </source>
</evidence>
<dbReference type="eggNOG" id="KOG0024">
    <property type="taxonomic scope" value="Eukaryota"/>
</dbReference>
<dbReference type="GO" id="GO:0034079">
    <property type="term" value="P:butanediol biosynthetic process"/>
    <property type="evidence" value="ECO:0007669"/>
    <property type="project" value="TreeGrafter"/>
</dbReference>
<dbReference type="Pfam" id="PF08240">
    <property type="entry name" value="ADH_N"/>
    <property type="match status" value="1"/>
</dbReference>
<dbReference type="InterPro" id="IPR011032">
    <property type="entry name" value="GroES-like_sf"/>
</dbReference>
<comment type="cofactor">
    <cofactor evidence="1 6">
        <name>Zn(2+)</name>
        <dbReference type="ChEBI" id="CHEBI:29105"/>
    </cofactor>
</comment>
<dbReference type="SUPFAM" id="SSF51735">
    <property type="entry name" value="NAD(P)-binding Rossmann-fold domains"/>
    <property type="match status" value="1"/>
</dbReference>
<sequence length="385" mass="39888">MAANIRALRFYGRGDIKLESVQAAPCGSDEVRVKIAYCGICGTDIHEYLGGPIFPPQPGQKNPHSGAELPVTLGHEMSGTILEVGAGVTAALHVGQRICVNPSMDDRHHGRAACAACRAGRPNLCARWTCYGLSARGGGLAGEIVVKAVSCLGLPPGVSLPVGALVEPLAVAAHMLRLAGFAAGQDVVVLGAGPVGLALLLLLRARGARTVVVSEVAAARARQAARFGADVVVNPLRRAAAGAEAEPAADADAVREAVAREMGEGGADIAFDATGLQSTLDTALAVVKPGGVVFNVAIHEKPLLVNPNAFTFKEARLMGGICYTREDFEEVLRALAAGELPDAADLITSIVPLEDVVEGAFLELIHNKTEHVKILVRPSQDPDLA</sequence>
<reference evidence="8 9" key="1">
    <citation type="journal article" date="2012" name="BMC Genomics">
        <title>Sequencing the genome of Marssonina brunnea reveals fungus-poplar co-evolution.</title>
        <authorList>
            <person name="Zhu S."/>
            <person name="Cao Y.-Z."/>
            <person name="Jiang C."/>
            <person name="Tan B.-Y."/>
            <person name="Wang Z."/>
            <person name="Feng S."/>
            <person name="Zhang L."/>
            <person name="Su X.-H."/>
            <person name="Brejova B."/>
            <person name="Vinar T."/>
            <person name="Xu M."/>
            <person name="Wang M.-X."/>
            <person name="Zhang S.-G."/>
            <person name="Huang M.-R."/>
            <person name="Wu R."/>
            <person name="Zhou Y."/>
        </authorList>
    </citation>
    <scope>NUCLEOTIDE SEQUENCE [LARGE SCALE GENOMIC DNA]</scope>
    <source>
        <strain evidence="8 9">MB_m1</strain>
    </source>
</reference>
<dbReference type="EMBL" id="JH921451">
    <property type="protein sequence ID" value="EKD13268.1"/>
    <property type="molecule type" value="Genomic_DNA"/>
</dbReference>
<dbReference type="RefSeq" id="XP_007296600.1">
    <property type="nucleotide sequence ID" value="XM_007296538.1"/>
</dbReference>
<evidence type="ECO:0000256" key="5">
    <source>
        <dbReference type="ARBA" id="ARBA00023002"/>
    </source>
</evidence>
<dbReference type="KEGG" id="mbe:MBM_08711"/>
<evidence type="ECO:0000256" key="4">
    <source>
        <dbReference type="ARBA" id="ARBA00022833"/>
    </source>
</evidence>
<dbReference type="PROSITE" id="PS00059">
    <property type="entry name" value="ADH_ZINC"/>
    <property type="match status" value="1"/>
</dbReference>
<dbReference type="InterPro" id="IPR013154">
    <property type="entry name" value="ADH-like_N"/>
</dbReference>
<keyword evidence="9" id="KW-1185">Reference proteome</keyword>
<dbReference type="Gene3D" id="3.90.180.10">
    <property type="entry name" value="Medium-chain alcohol dehydrogenases, catalytic domain"/>
    <property type="match status" value="1"/>
</dbReference>
<dbReference type="InterPro" id="IPR036291">
    <property type="entry name" value="NAD(P)-bd_dom_sf"/>
</dbReference>
<dbReference type="HOGENOM" id="CLU_026673_11_0_1"/>
<dbReference type="InterPro" id="IPR002328">
    <property type="entry name" value="ADH_Zn_CS"/>
</dbReference>
<name>K1WX57_MARBU</name>
<keyword evidence="3 6" id="KW-0479">Metal-binding</keyword>
<dbReference type="CDD" id="cd08233">
    <property type="entry name" value="butanediol_DH_like"/>
    <property type="match status" value="1"/>
</dbReference>
<dbReference type="Pfam" id="PF00107">
    <property type="entry name" value="ADH_zinc_N"/>
    <property type="match status" value="1"/>
</dbReference>
<evidence type="ECO:0000259" key="7">
    <source>
        <dbReference type="SMART" id="SM00829"/>
    </source>
</evidence>
<dbReference type="PANTHER" id="PTHR43161">
    <property type="entry name" value="SORBITOL DEHYDROGENASE"/>
    <property type="match status" value="1"/>
</dbReference>
<evidence type="ECO:0000256" key="1">
    <source>
        <dbReference type="ARBA" id="ARBA00001947"/>
    </source>
</evidence>
<evidence type="ECO:0000313" key="8">
    <source>
        <dbReference type="EMBL" id="EKD13268.1"/>
    </source>
</evidence>
<dbReference type="Proteomes" id="UP000006753">
    <property type="component" value="Unassembled WGS sequence"/>
</dbReference>
<dbReference type="InterPro" id="IPR020843">
    <property type="entry name" value="ER"/>
</dbReference>
<dbReference type="OMA" id="EPNLACG"/>
<dbReference type="GeneID" id="18764646"/>
<dbReference type="OrthoDB" id="3941538at2759"/>
<dbReference type="STRING" id="1072389.K1WX57"/>
<dbReference type="InParanoid" id="K1WX57"/>
<dbReference type="GO" id="GO:0005737">
    <property type="term" value="C:cytoplasm"/>
    <property type="evidence" value="ECO:0007669"/>
    <property type="project" value="TreeGrafter"/>
</dbReference>
<keyword evidence="5" id="KW-0560">Oxidoreductase</keyword>
<dbReference type="GO" id="GO:0000721">
    <property type="term" value="F:(R,R)-butanediol dehydrogenase activity"/>
    <property type="evidence" value="ECO:0007669"/>
    <property type="project" value="TreeGrafter"/>
</dbReference>
<accession>K1WX57</accession>
<dbReference type="FunCoup" id="K1WX57">
    <property type="interactions" value="135"/>
</dbReference>
<evidence type="ECO:0000256" key="2">
    <source>
        <dbReference type="ARBA" id="ARBA00008072"/>
    </source>
</evidence>
<evidence type="ECO:0000313" key="9">
    <source>
        <dbReference type="Proteomes" id="UP000006753"/>
    </source>
</evidence>
<gene>
    <name evidence="8" type="ORF">MBM_08711</name>
</gene>
<comment type="similarity">
    <text evidence="2 6">Belongs to the zinc-containing alcohol dehydrogenase family.</text>
</comment>
<dbReference type="GO" id="GO:0008270">
    <property type="term" value="F:zinc ion binding"/>
    <property type="evidence" value="ECO:0007669"/>
    <property type="project" value="InterPro"/>
</dbReference>
<protein>
    <submittedName>
        <fullName evidence="8">Alcohol dehydrogenase, zinc-containing</fullName>
    </submittedName>
</protein>